<dbReference type="GO" id="GO:0004040">
    <property type="term" value="F:amidase activity"/>
    <property type="evidence" value="ECO:0007669"/>
    <property type="project" value="UniProtKB-EC"/>
</dbReference>
<keyword evidence="7" id="KW-1185">Reference proteome</keyword>
<evidence type="ECO:0000256" key="3">
    <source>
        <dbReference type="ARBA" id="ARBA00012922"/>
    </source>
</evidence>
<dbReference type="EMBL" id="CP021354">
    <property type="protein sequence ID" value="AWK70670.1"/>
    <property type="molecule type" value="Genomic_DNA"/>
</dbReference>
<dbReference type="SUPFAM" id="SSF75304">
    <property type="entry name" value="Amidase signature (AS) enzymes"/>
    <property type="match status" value="1"/>
</dbReference>
<evidence type="ECO:0000313" key="7">
    <source>
        <dbReference type="Proteomes" id="UP000245711"/>
    </source>
</evidence>
<dbReference type="InterPro" id="IPR020556">
    <property type="entry name" value="Amidase_CS"/>
</dbReference>
<evidence type="ECO:0000256" key="1">
    <source>
        <dbReference type="ARBA" id="ARBA00001311"/>
    </source>
</evidence>
<accession>A0A2S2BPW9</accession>
<dbReference type="InterPro" id="IPR036928">
    <property type="entry name" value="AS_sf"/>
</dbReference>
<evidence type="ECO:0000256" key="2">
    <source>
        <dbReference type="ARBA" id="ARBA00009199"/>
    </source>
</evidence>
<dbReference type="AlphaFoldDB" id="A0A2S2BPW9"/>
<dbReference type="PANTHER" id="PTHR11895:SF7">
    <property type="entry name" value="GLUTAMYL-TRNA(GLN) AMIDOTRANSFERASE SUBUNIT A, MITOCHONDRIAL"/>
    <property type="match status" value="1"/>
</dbReference>
<feature type="domain" description="Amidase" evidence="5">
    <location>
        <begin position="67"/>
        <end position="485"/>
    </location>
</feature>
<dbReference type="PROSITE" id="PS51318">
    <property type="entry name" value="TAT"/>
    <property type="match status" value="1"/>
</dbReference>
<dbReference type="Proteomes" id="UP000245711">
    <property type="component" value="Chromosome"/>
</dbReference>
<protein>
    <recommendedName>
        <fullName evidence="3">amidase</fullName>
        <ecNumber evidence="3">3.5.1.4</ecNumber>
    </recommendedName>
</protein>
<dbReference type="PANTHER" id="PTHR11895">
    <property type="entry name" value="TRANSAMIDASE"/>
    <property type="match status" value="1"/>
</dbReference>
<evidence type="ECO:0000256" key="4">
    <source>
        <dbReference type="SAM" id="MobiDB-lite"/>
    </source>
</evidence>
<sequence>MPTPLSRRRLLGAAAVGAVTAAGFGGRTASARRRLPPPTSVTETDPALLSAIEAATLLQSRALHPRDLLDACLGRSAEYDGSVEAWIRIYSEQAYAAADLAAQRLATGSAPLACGLPIGLKDVFAVAGLPLTASSDALAGNIAAGDSGVWRRFRDAGMVLMGHLHTHEFAIGTATPQVGNPWGTEYSPGGSSGGSAAALAARFTPCAVGTDTGGSLRIPASACGITAIKPTFGRCSTSGVIPLTWTRDHTGPMGRSVADASLLLSYMAGVDVDDPSTSVGPDVPANGYPLSAVGGPQPLSGIRFGLPSTATEELPESVGVLFSAFLDLIRRLGGVIVDVRMPTVPTGLLTGDLAEFGVYHQQFVDRLPSYRPESAVAATAAVASLGVPVADYFSLERERRRYQHEYNRMFAEHALDVVLRPGALTDGIRRDTLADTSVFAGARENYFWANYTGAPVICVPAGRSTATGIPFGVQLGGLPWAEEALISTALELQEADPVWRDTPSLVSSPRRIPDVRTTRPGPGPSPTNTDDSGPGFRFVPTTSTAAV</sequence>
<dbReference type="Pfam" id="PF01425">
    <property type="entry name" value="Amidase"/>
    <property type="match status" value="1"/>
</dbReference>
<comment type="similarity">
    <text evidence="2">Belongs to the amidase family.</text>
</comment>
<dbReference type="Gene3D" id="3.90.1300.10">
    <property type="entry name" value="Amidase signature (AS) domain"/>
    <property type="match status" value="1"/>
</dbReference>
<dbReference type="EC" id="3.5.1.4" evidence="3"/>
<evidence type="ECO:0000259" key="5">
    <source>
        <dbReference type="Pfam" id="PF01425"/>
    </source>
</evidence>
<evidence type="ECO:0000313" key="6">
    <source>
        <dbReference type="EMBL" id="AWK70670.1"/>
    </source>
</evidence>
<dbReference type="PROSITE" id="PS00571">
    <property type="entry name" value="AMIDASES"/>
    <property type="match status" value="1"/>
</dbReference>
<gene>
    <name evidence="6" type="ORF">CBI38_02895</name>
</gene>
<dbReference type="InterPro" id="IPR023631">
    <property type="entry name" value="Amidase_dom"/>
</dbReference>
<dbReference type="KEGG" id="roz:CBI38_02895"/>
<name>A0A2S2BPW9_9NOCA</name>
<reference evidence="6 7" key="1">
    <citation type="submission" date="2017-05" db="EMBL/GenBank/DDBJ databases">
        <title>Isolation of Rhodococcus sp. S2-17 biodegrading of BP-3.</title>
        <authorList>
            <person name="Lee Y."/>
            <person name="Kim K.H."/>
            <person name="Chun B.H."/>
            <person name="Jung H.S."/>
            <person name="Jeon C.O."/>
        </authorList>
    </citation>
    <scope>NUCLEOTIDE SEQUENCE [LARGE SCALE GENOMIC DNA]</scope>
    <source>
        <strain evidence="6 7">S2-17</strain>
    </source>
</reference>
<dbReference type="InterPro" id="IPR006311">
    <property type="entry name" value="TAT_signal"/>
</dbReference>
<feature type="region of interest" description="Disordered" evidence="4">
    <location>
        <begin position="501"/>
        <end position="547"/>
    </location>
</feature>
<proteinExistence type="inferred from homology"/>
<organism evidence="6 7">
    <name type="scientific">Rhodococcus oxybenzonivorans</name>
    <dbReference type="NCBI Taxonomy" id="1990687"/>
    <lineage>
        <taxon>Bacteria</taxon>
        <taxon>Bacillati</taxon>
        <taxon>Actinomycetota</taxon>
        <taxon>Actinomycetes</taxon>
        <taxon>Mycobacteriales</taxon>
        <taxon>Nocardiaceae</taxon>
        <taxon>Rhodococcus</taxon>
    </lineage>
</organism>
<dbReference type="InterPro" id="IPR000120">
    <property type="entry name" value="Amidase"/>
</dbReference>
<dbReference type="RefSeq" id="WP_109326240.1">
    <property type="nucleotide sequence ID" value="NZ_CP021354.1"/>
</dbReference>
<dbReference type="OrthoDB" id="182039at2"/>
<comment type="catalytic activity">
    <reaction evidence="1">
        <text>a monocarboxylic acid amide + H2O = a monocarboxylate + NH4(+)</text>
        <dbReference type="Rhea" id="RHEA:12020"/>
        <dbReference type="ChEBI" id="CHEBI:15377"/>
        <dbReference type="ChEBI" id="CHEBI:28938"/>
        <dbReference type="ChEBI" id="CHEBI:35757"/>
        <dbReference type="ChEBI" id="CHEBI:83628"/>
        <dbReference type="EC" id="3.5.1.4"/>
    </reaction>
</comment>